<dbReference type="PANTHER" id="PTHR36449:SF1">
    <property type="entry name" value="ACETYLTRANSFERASE"/>
    <property type="match status" value="1"/>
</dbReference>
<protein>
    <submittedName>
        <fullName evidence="7">GNAT family N-acetyltransferase</fullName>
        <ecNumber evidence="7">2.3.1.-</ecNumber>
    </submittedName>
</protein>
<dbReference type="EC" id="2.3.1.-" evidence="7"/>
<dbReference type="SUPFAM" id="SSF55729">
    <property type="entry name" value="Acyl-CoA N-acyltransferases (Nat)"/>
    <property type="match status" value="1"/>
</dbReference>
<accession>A0ABD5W256</accession>
<dbReference type="PROSITE" id="PS51186">
    <property type="entry name" value="GNAT"/>
    <property type="match status" value="1"/>
</dbReference>
<dbReference type="InterPro" id="IPR016181">
    <property type="entry name" value="Acyl_CoA_acyltransferase"/>
</dbReference>
<evidence type="ECO:0000313" key="8">
    <source>
        <dbReference type="Proteomes" id="UP001596445"/>
    </source>
</evidence>
<evidence type="ECO:0000256" key="5">
    <source>
        <dbReference type="ARBA" id="ARBA00049880"/>
    </source>
</evidence>
<proteinExistence type="predicted"/>
<dbReference type="Gene3D" id="3.40.630.30">
    <property type="match status" value="1"/>
</dbReference>
<dbReference type="GO" id="GO:0016746">
    <property type="term" value="F:acyltransferase activity"/>
    <property type="evidence" value="ECO:0007669"/>
    <property type="project" value="UniProtKB-KW"/>
</dbReference>
<organism evidence="7 8">
    <name type="scientific">Halovenus salina</name>
    <dbReference type="NCBI Taxonomy" id="1510225"/>
    <lineage>
        <taxon>Archaea</taxon>
        <taxon>Methanobacteriati</taxon>
        <taxon>Methanobacteriota</taxon>
        <taxon>Stenosarchaea group</taxon>
        <taxon>Halobacteria</taxon>
        <taxon>Halobacteriales</taxon>
        <taxon>Haloarculaceae</taxon>
        <taxon>Halovenus</taxon>
    </lineage>
</organism>
<keyword evidence="1" id="KW-0678">Repressor</keyword>
<evidence type="ECO:0000256" key="3">
    <source>
        <dbReference type="ARBA" id="ARBA00022679"/>
    </source>
</evidence>
<gene>
    <name evidence="7" type="ORF">ACFQQG_17345</name>
</gene>
<comment type="caution">
    <text evidence="7">The sequence shown here is derived from an EMBL/GenBank/DDBJ whole genome shotgun (WGS) entry which is preliminary data.</text>
</comment>
<evidence type="ECO:0000256" key="4">
    <source>
        <dbReference type="ARBA" id="ARBA00023315"/>
    </source>
</evidence>
<name>A0ABD5W256_9EURY</name>
<evidence type="ECO:0000259" key="6">
    <source>
        <dbReference type="PROSITE" id="PS51186"/>
    </source>
</evidence>
<reference evidence="7 8" key="1">
    <citation type="journal article" date="2019" name="Int. J. Syst. Evol. Microbiol.">
        <title>The Global Catalogue of Microorganisms (GCM) 10K type strain sequencing project: providing services to taxonomists for standard genome sequencing and annotation.</title>
        <authorList>
            <consortium name="The Broad Institute Genomics Platform"/>
            <consortium name="The Broad Institute Genome Sequencing Center for Infectious Disease"/>
            <person name="Wu L."/>
            <person name="Ma J."/>
        </authorList>
    </citation>
    <scope>NUCLEOTIDE SEQUENCE [LARGE SCALE GENOMIC DNA]</scope>
    <source>
        <strain evidence="7 8">JCM 30072</strain>
    </source>
</reference>
<evidence type="ECO:0000256" key="1">
    <source>
        <dbReference type="ARBA" id="ARBA00022491"/>
    </source>
</evidence>
<dbReference type="PANTHER" id="PTHR36449">
    <property type="entry name" value="ACETYLTRANSFERASE-RELATED"/>
    <property type="match status" value="1"/>
</dbReference>
<evidence type="ECO:0000313" key="7">
    <source>
        <dbReference type="EMBL" id="MFC7059626.1"/>
    </source>
</evidence>
<feature type="domain" description="N-acetyltransferase" evidence="6">
    <location>
        <begin position="20"/>
        <end position="183"/>
    </location>
</feature>
<dbReference type="Pfam" id="PF13673">
    <property type="entry name" value="Acetyltransf_10"/>
    <property type="match status" value="1"/>
</dbReference>
<keyword evidence="4 7" id="KW-0012">Acyltransferase</keyword>
<keyword evidence="2" id="KW-1277">Toxin-antitoxin system</keyword>
<dbReference type="EMBL" id="JBHSZI010000001">
    <property type="protein sequence ID" value="MFC7059626.1"/>
    <property type="molecule type" value="Genomic_DNA"/>
</dbReference>
<comment type="catalytic activity">
    <reaction evidence="5">
        <text>glycyl-tRNA(Gly) + acetyl-CoA = N-acetylglycyl-tRNA(Gly) + CoA + H(+)</text>
        <dbReference type="Rhea" id="RHEA:81867"/>
        <dbReference type="Rhea" id="RHEA-COMP:9683"/>
        <dbReference type="Rhea" id="RHEA-COMP:19766"/>
        <dbReference type="ChEBI" id="CHEBI:15378"/>
        <dbReference type="ChEBI" id="CHEBI:57287"/>
        <dbReference type="ChEBI" id="CHEBI:57288"/>
        <dbReference type="ChEBI" id="CHEBI:78522"/>
        <dbReference type="ChEBI" id="CHEBI:232036"/>
    </reaction>
</comment>
<evidence type="ECO:0000256" key="2">
    <source>
        <dbReference type="ARBA" id="ARBA00022649"/>
    </source>
</evidence>
<sequence>MSVSSSFIVTSNFEKIHPRVDIRPYELGESLPEFDCGKDWFNDFINTAEVECYQRARLGKTRLVYFDGEFAAFFCVSPNSLRDDDYNEEEADGASELYEGPFDMPARLLGHLAVDKQFKDEGLGEYLVKHVLADTLESDTPFRLVILHSQDDVVGFYEKYGFAKAFPNGSGNQHTTLMFYDLGRRTD</sequence>
<dbReference type="InterPro" id="IPR000182">
    <property type="entry name" value="GNAT_dom"/>
</dbReference>
<keyword evidence="3 7" id="KW-0808">Transferase</keyword>
<dbReference type="AlphaFoldDB" id="A0ABD5W256"/>
<dbReference type="RefSeq" id="WP_382186581.1">
    <property type="nucleotide sequence ID" value="NZ_JBHSZI010000001.1"/>
</dbReference>
<dbReference type="Proteomes" id="UP001596445">
    <property type="component" value="Unassembled WGS sequence"/>
</dbReference>
<keyword evidence="8" id="KW-1185">Reference proteome</keyword>